<feature type="compositionally biased region" description="Basic and acidic residues" evidence="8">
    <location>
        <begin position="194"/>
        <end position="216"/>
    </location>
</feature>
<evidence type="ECO:0000256" key="1">
    <source>
        <dbReference type="ARBA" id="ARBA00002475"/>
    </source>
</evidence>
<evidence type="ECO:0000313" key="11">
    <source>
        <dbReference type="Proteomes" id="UP000237144"/>
    </source>
</evidence>
<feature type="compositionally biased region" description="Basic residues" evidence="8">
    <location>
        <begin position="674"/>
        <end position="683"/>
    </location>
</feature>
<dbReference type="OrthoDB" id="442677at2759"/>
<evidence type="ECO:0000256" key="2">
    <source>
        <dbReference type="ARBA" id="ARBA00004604"/>
    </source>
</evidence>
<dbReference type="Proteomes" id="UP000237144">
    <property type="component" value="Unassembled WGS sequence"/>
</dbReference>
<organism evidence="10 11">
    <name type="scientific">Rhodotorula taiwanensis</name>
    <dbReference type="NCBI Taxonomy" id="741276"/>
    <lineage>
        <taxon>Eukaryota</taxon>
        <taxon>Fungi</taxon>
        <taxon>Dikarya</taxon>
        <taxon>Basidiomycota</taxon>
        <taxon>Pucciniomycotina</taxon>
        <taxon>Microbotryomycetes</taxon>
        <taxon>Sporidiobolales</taxon>
        <taxon>Sporidiobolaceae</taxon>
        <taxon>Rhodotorula</taxon>
    </lineage>
</organism>
<keyword evidence="6" id="KW-0539">Nucleus</keyword>
<feature type="compositionally biased region" description="Low complexity" evidence="8">
    <location>
        <begin position="7"/>
        <end position="26"/>
    </location>
</feature>
<feature type="compositionally biased region" description="Acidic residues" evidence="8">
    <location>
        <begin position="76"/>
        <end position="115"/>
    </location>
</feature>
<feature type="compositionally biased region" description="Basic and acidic residues" evidence="8">
    <location>
        <begin position="59"/>
        <end position="73"/>
    </location>
</feature>
<feature type="region of interest" description="Disordered" evidence="8">
    <location>
        <begin position="656"/>
        <end position="698"/>
    </location>
</feature>
<feature type="region of interest" description="Disordered" evidence="8">
    <location>
        <begin position="1"/>
        <end position="216"/>
    </location>
</feature>
<dbReference type="AlphaFoldDB" id="A0A2S5B4P6"/>
<evidence type="ECO:0000256" key="4">
    <source>
        <dbReference type="ARBA" id="ARBA00015520"/>
    </source>
</evidence>
<feature type="compositionally biased region" description="Gly residues" evidence="8">
    <location>
        <begin position="562"/>
        <end position="573"/>
    </location>
</feature>
<dbReference type="EMBL" id="PJQD01000072">
    <property type="protein sequence ID" value="POY71747.1"/>
    <property type="molecule type" value="Genomic_DNA"/>
</dbReference>
<dbReference type="InterPro" id="IPR012677">
    <property type="entry name" value="Nucleotide-bd_a/b_plait_sf"/>
</dbReference>
<feature type="domain" description="RRM" evidence="9">
    <location>
        <begin position="446"/>
        <end position="538"/>
    </location>
</feature>
<dbReference type="InterPro" id="IPR035979">
    <property type="entry name" value="RBD_domain_sf"/>
</dbReference>
<dbReference type="Gene3D" id="3.30.70.330">
    <property type="match status" value="1"/>
</dbReference>
<feature type="region of interest" description="Disordered" evidence="8">
    <location>
        <begin position="282"/>
        <end position="343"/>
    </location>
</feature>
<feature type="compositionally biased region" description="Low complexity" evidence="8">
    <location>
        <begin position="116"/>
        <end position="131"/>
    </location>
</feature>
<dbReference type="InterPro" id="IPR000504">
    <property type="entry name" value="RRM_dom"/>
</dbReference>
<feature type="compositionally biased region" description="Basic and acidic residues" evidence="8">
    <location>
        <begin position="303"/>
        <end position="324"/>
    </location>
</feature>
<name>A0A2S5B4P6_9BASI</name>
<dbReference type="SUPFAM" id="SSF54928">
    <property type="entry name" value="RNA-binding domain, RBD"/>
    <property type="match status" value="1"/>
</dbReference>
<evidence type="ECO:0000256" key="8">
    <source>
        <dbReference type="SAM" id="MobiDB-lite"/>
    </source>
</evidence>
<comment type="function">
    <text evidence="1">Involved in pre-25S rRNA processing.</text>
</comment>
<evidence type="ECO:0000256" key="5">
    <source>
        <dbReference type="ARBA" id="ARBA00022884"/>
    </source>
</evidence>
<sequence>MGKSKTKAATATADSAAATPAAPAATGLSSFLLGQAPGKDDALDDIFAHSKGPSLAFQPKDKSIAPAKGKEVASEGSDDDEAQGDDDEDDEDDEELSELDSDAELSDENEADLEEAYAARMAAAKAKAHQATVTNKRKAADDGNEAGADSDSDQDADEDATMQVEDDGVMDINDIIAGSLAADDKPALGKQGKKQKDEGKKSAKLLKREQETPEDRDARTVFLGNILADCSTSRPLKKALVRHVLQNPALQSALPEGCPPLKLDSIRFRSIAFASKVFGRKATTGGGEGGEADGGRSRKRAKEWREAEGSDIRGVRGGFRAREGDDAEAGPSRSTNGRVQPLTDAQKRKVALIRGELNEGKKACNAYLVIAALPESVDPRAVVRAVVEAANNSVFEGFTIHADVVRPRSAAALLAAAQMAAKPNENLTDVPRNSDAFQVAPSDARRTVFIGGLDFAESEETVRAAVESCLVRERGELPAGERYVENVRVVRDPSSGLGKGFCYVLLQEDSCVDELLALPPGKYLKISRRKVRLERCKTAAAAARAKASARTVAGLPARSGAAGAGASAGGAAAGGRPKPVRLAAPRDPTLAKHGKATNEKKAAHQAELAAALANLPSSERKQVKSLDAERIARRAQKKEQKRLAARYERKQANLSKKIGGGAEAILGKESRAAERHRKEKRRISTQSKSSIKKKKPSS</sequence>
<feature type="compositionally biased region" description="Acidic residues" evidence="8">
    <location>
        <begin position="142"/>
        <end position="169"/>
    </location>
</feature>
<keyword evidence="11" id="KW-1185">Reference proteome</keyword>
<evidence type="ECO:0000259" key="9">
    <source>
        <dbReference type="PROSITE" id="PS50102"/>
    </source>
</evidence>
<evidence type="ECO:0000256" key="3">
    <source>
        <dbReference type="ARBA" id="ARBA00007077"/>
    </source>
</evidence>
<dbReference type="STRING" id="741276.A0A2S5B4P6"/>
<dbReference type="PROSITE" id="PS50102">
    <property type="entry name" value="RRM"/>
    <property type="match status" value="1"/>
</dbReference>
<proteinExistence type="inferred from homology"/>
<evidence type="ECO:0000256" key="6">
    <source>
        <dbReference type="ARBA" id="ARBA00023242"/>
    </source>
</evidence>
<dbReference type="GO" id="GO:0000463">
    <property type="term" value="P:maturation of LSU-rRNA from tricistronic rRNA transcript (SSU-rRNA, 5.8S rRNA, LSU-rRNA)"/>
    <property type="evidence" value="ECO:0007669"/>
    <property type="project" value="TreeGrafter"/>
</dbReference>
<comment type="subcellular location">
    <subcellularLocation>
        <location evidence="2">Nucleus</location>
        <location evidence="2">Nucleolus</location>
    </subcellularLocation>
</comment>
<dbReference type="SMART" id="SM00360">
    <property type="entry name" value="RRM"/>
    <property type="match status" value="1"/>
</dbReference>
<reference evidence="10 11" key="1">
    <citation type="journal article" date="2018" name="Front. Microbiol.">
        <title>Prospects for Fungal Bioremediation of Acidic Radioactive Waste Sites: Characterization and Genome Sequence of Rhodotorula taiwanensis MD1149.</title>
        <authorList>
            <person name="Tkavc R."/>
            <person name="Matrosova V.Y."/>
            <person name="Grichenko O.E."/>
            <person name="Gostincar C."/>
            <person name="Volpe R.P."/>
            <person name="Klimenkova P."/>
            <person name="Gaidamakova E.K."/>
            <person name="Zhou C.E."/>
            <person name="Stewart B.J."/>
            <person name="Lyman M.G."/>
            <person name="Malfatti S.A."/>
            <person name="Rubinfeld B."/>
            <person name="Courtot M."/>
            <person name="Singh J."/>
            <person name="Dalgard C.L."/>
            <person name="Hamilton T."/>
            <person name="Frey K.G."/>
            <person name="Gunde-Cimerman N."/>
            <person name="Dugan L."/>
            <person name="Daly M.J."/>
        </authorList>
    </citation>
    <scope>NUCLEOTIDE SEQUENCE [LARGE SCALE GENOMIC DNA]</scope>
    <source>
        <strain evidence="10 11">MD1149</strain>
    </source>
</reference>
<evidence type="ECO:0000256" key="7">
    <source>
        <dbReference type="PROSITE-ProRule" id="PRU00176"/>
    </source>
</evidence>
<evidence type="ECO:0000313" key="10">
    <source>
        <dbReference type="EMBL" id="POY71747.1"/>
    </source>
</evidence>
<accession>A0A2S5B4P6</accession>
<comment type="caution">
    <text evidence="10">The sequence shown here is derived from an EMBL/GenBank/DDBJ whole genome shotgun (WGS) entry which is preliminary data.</text>
</comment>
<dbReference type="GO" id="GO:0019843">
    <property type="term" value="F:rRNA binding"/>
    <property type="evidence" value="ECO:0007669"/>
    <property type="project" value="TreeGrafter"/>
</dbReference>
<keyword evidence="5 7" id="KW-0694">RNA-binding</keyword>
<gene>
    <name evidence="10" type="ORF">BMF94_5108</name>
</gene>
<protein>
    <recommendedName>
        <fullName evidence="4">Nucleolar protein 12</fullName>
    </recommendedName>
</protein>
<dbReference type="PANTHER" id="PTHR23236:SF25">
    <property type="entry name" value="RNA-BINDING PROTEIN 34"/>
    <property type="match status" value="1"/>
</dbReference>
<feature type="region of interest" description="Disordered" evidence="8">
    <location>
        <begin position="554"/>
        <end position="602"/>
    </location>
</feature>
<comment type="similarity">
    <text evidence="3">Belongs to the RRM RBM34 family.</text>
</comment>
<dbReference type="GO" id="GO:0005730">
    <property type="term" value="C:nucleolus"/>
    <property type="evidence" value="ECO:0007669"/>
    <property type="project" value="UniProtKB-SubCell"/>
</dbReference>
<dbReference type="PANTHER" id="PTHR23236">
    <property type="entry name" value="EUKARYOTIC TRANSLATION INITIATION FACTOR 4B/4H"/>
    <property type="match status" value="1"/>
</dbReference>